<dbReference type="AlphaFoldDB" id="A0ABD3SX37"/>
<reference evidence="5 6" key="1">
    <citation type="submission" date="2024-12" db="EMBL/GenBank/DDBJ databases">
        <title>The unique morphological basis and parallel evolutionary history of personate flowers in Penstemon.</title>
        <authorList>
            <person name="Depatie T.H."/>
            <person name="Wessinger C.A."/>
        </authorList>
    </citation>
    <scope>NUCLEOTIDE SEQUENCE [LARGE SCALE GENOMIC DNA]</scope>
    <source>
        <strain evidence="5">WTNN_2</strain>
        <tissue evidence="5">Leaf</tissue>
    </source>
</reference>
<keyword evidence="6" id="KW-1185">Reference proteome</keyword>
<evidence type="ECO:0000313" key="5">
    <source>
        <dbReference type="EMBL" id="KAL3829174.1"/>
    </source>
</evidence>
<comment type="subcellular location">
    <subcellularLocation>
        <location evidence="1">Nucleus</location>
    </subcellularLocation>
</comment>
<evidence type="ECO:0000256" key="3">
    <source>
        <dbReference type="SAM" id="MobiDB-lite"/>
    </source>
</evidence>
<dbReference type="PANTHER" id="PTHR10252:SF93">
    <property type="entry name" value="DNA POLYMERASE II SUBUNIT B3-1"/>
    <property type="match status" value="1"/>
</dbReference>
<sequence length="225" mass="26045">MAKKKATTQKIRAEKTSKTENKETETLAVLKNKIKSTNKNKNKKRIDDVASDEEALIPVVPSSSEESGNDDVRESSEDRRSSTDEDDEKEEKVVMKKKGKIEKVKIKKEKKRKNEDEEEESEEKSETTLYRFAMNRVSRIIRSDNSNLKISQEAVFLINKASEKFLELFSKEAYANAFLDRKNYVCYNHLSSVVSKRRRFDFLSDFVPEKVKAEDALNKMSEAEK</sequence>
<name>A0ABD3SX37_9LAMI</name>
<evidence type="ECO:0000259" key="4">
    <source>
        <dbReference type="Pfam" id="PF00808"/>
    </source>
</evidence>
<gene>
    <name evidence="5" type="ORF">ACJIZ3_017976</name>
</gene>
<dbReference type="InterPro" id="IPR050568">
    <property type="entry name" value="Transcr_DNA_Rep_Reg"/>
</dbReference>
<dbReference type="SUPFAM" id="SSF47113">
    <property type="entry name" value="Histone-fold"/>
    <property type="match status" value="1"/>
</dbReference>
<feature type="compositionally biased region" description="Basic and acidic residues" evidence="3">
    <location>
        <begin position="70"/>
        <end position="83"/>
    </location>
</feature>
<dbReference type="EMBL" id="JBJXBP010000005">
    <property type="protein sequence ID" value="KAL3829174.1"/>
    <property type="molecule type" value="Genomic_DNA"/>
</dbReference>
<dbReference type="GO" id="GO:0005634">
    <property type="term" value="C:nucleus"/>
    <property type="evidence" value="ECO:0007669"/>
    <property type="project" value="UniProtKB-SubCell"/>
</dbReference>
<accession>A0ABD3SX37</accession>
<feature type="region of interest" description="Disordered" evidence="3">
    <location>
        <begin position="1"/>
        <end position="126"/>
    </location>
</feature>
<evidence type="ECO:0000256" key="1">
    <source>
        <dbReference type="ARBA" id="ARBA00004123"/>
    </source>
</evidence>
<proteinExistence type="predicted"/>
<dbReference type="PANTHER" id="PTHR10252">
    <property type="entry name" value="HISTONE-LIKE TRANSCRIPTION FACTOR CCAAT-RELATED"/>
    <property type="match status" value="1"/>
</dbReference>
<feature type="compositionally biased region" description="Basic residues" evidence="3">
    <location>
        <begin position="95"/>
        <end position="111"/>
    </location>
</feature>
<dbReference type="InterPro" id="IPR009072">
    <property type="entry name" value="Histone-fold"/>
</dbReference>
<evidence type="ECO:0000256" key="2">
    <source>
        <dbReference type="ARBA" id="ARBA00023242"/>
    </source>
</evidence>
<evidence type="ECO:0000313" key="6">
    <source>
        <dbReference type="Proteomes" id="UP001634393"/>
    </source>
</evidence>
<protein>
    <recommendedName>
        <fullName evidence="4">Transcription factor CBF/NF-Y/archaeal histone domain-containing protein</fullName>
    </recommendedName>
</protein>
<organism evidence="5 6">
    <name type="scientific">Penstemon smallii</name>
    <dbReference type="NCBI Taxonomy" id="265156"/>
    <lineage>
        <taxon>Eukaryota</taxon>
        <taxon>Viridiplantae</taxon>
        <taxon>Streptophyta</taxon>
        <taxon>Embryophyta</taxon>
        <taxon>Tracheophyta</taxon>
        <taxon>Spermatophyta</taxon>
        <taxon>Magnoliopsida</taxon>
        <taxon>eudicotyledons</taxon>
        <taxon>Gunneridae</taxon>
        <taxon>Pentapetalae</taxon>
        <taxon>asterids</taxon>
        <taxon>lamiids</taxon>
        <taxon>Lamiales</taxon>
        <taxon>Plantaginaceae</taxon>
        <taxon>Cheloneae</taxon>
        <taxon>Penstemon</taxon>
    </lineage>
</organism>
<dbReference type="Pfam" id="PF00808">
    <property type="entry name" value="CBFD_NFYB_HMF"/>
    <property type="match status" value="1"/>
</dbReference>
<feature type="domain" description="Transcription factor CBF/NF-Y/archaeal histone" evidence="4">
    <location>
        <begin position="132"/>
        <end position="194"/>
    </location>
</feature>
<dbReference type="Gene3D" id="1.10.20.10">
    <property type="entry name" value="Histone, subunit A"/>
    <property type="match status" value="1"/>
</dbReference>
<feature type="compositionally biased region" description="Basic residues" evidence="3">
    <location>
        <begin position="32"/>
        <end position="44"/>
    </location>
</feature>
<keyword evidence="2" id="KW-0539">Nucleus</keyword>
<dbReference type="Proteomes" id="UP001634393">
    <property type="component" value="Unassembled WGS sequence"/>
</dbReference>
<comment type="caution">
    <text evidence="5">The sequence shown here is derived from an EMBL/GenBank/DDBJ whole genome shotgun (WGS) entry which is preliminary data.</text>
</comment>
<feature type="compositionally biased region" description="Basic and acidic residues" evidence="3">
    <location>
        <begin position="11"/>
        <end position="25"/>
    </location>
</feature>
<dbReference type="InterPro" id="IPR003958">
    <property type="entry name" value="CBFA_NFYB_domain"/>
</dbReference>